<feature type="region of interest" description="Disordered" evidence="1">
    <location>
        <begin position="545"/>
        <end position="581"/>
    </location>
</feature>
<feature type="compositionally biased region" description="Low complexity" evidence="1">
    <location>
        <begin position="563"/>
        <end position="579"/>
    </location>
</feature>
<accession>A0ABP0EKA6</accession>
<evidence type="ECO:0000313" key="2">
    <source>
        <dbReference type="EMBL" id="CAK7920236.1"/>
    </source>
</evidence>
<reference evidence="2 3" key="1">
    <citation type="submission" date="2024-01" db="EMBL/GenBank/DDBJ databases">
        <authorList>
            <consortium name="Genoscope - CEA"/>
            <person name="William W."/>
        </authorList>
    </citation>
    <scope>NUCLEOTIDE SEQUENCE [LARGE SCALE GENOMIC DNA]</scope>
    <source>
        <strain evidence="2 3">29B2s-10</strain>
    </source>
</reference>
<protein>
    <submittedName>
        <fullName evidence="2">Uncharacterized protein</fullName>
    </submittedName>
</protein>
<dbReference type="EMBL" id="OZ004260">
    <property type="protein sequence ID" value="CAK7920236.1"/>
    <property type="molecule type" value="Genomic_DNA"/>
</dbReference>
<dbReference type="Proteomes" id="UP001497600">
    <property type="component" value="Chromosome H"/>
</dbReference>
<evidence type="ECO:0000256" key="1">
    <source>
        <dbReference type="SAM" id="MobiDB-lite"/>
    </source>
</evidence>
<organism evidence="2 3">
    <name type="scientific">[Candida] anglica</name>
    <dbReference type="NCBI Taxonomy" id="148631"/>
    <lineage>
        <taxon>Eukaryota</taxon>
        <taxon>Fungi</taxon>
        <taxon>Dikarya</taxon>
        <taxon>Ascomycota</taxon>
        <taxon>Saccharomycotina</taxon>
        <taxon>Pichiomycetes</taxon>
        <taxon>Debaryomycetaceae</taxon>
        <taxon>Kurtzmaniella</taxon>
    </lineage>
</organism>
<dbReference type="Gene3D" id="1.25.40.10">
    <property type="entry name" value="Tetratricopeptide repeat domain"/>
    <property type="match status" value="2"/>
</dbReference>
<proteinExistence type="predicted"/>
<keyword evidence="3" id="KW-1185">Reference proteome</keyword>
<evidence type="ECO:0000313" key="3">
    <source>
        <dbReference type="Proteomes" id="UP001497600"/>
    </source>
</evidence>
<dbReference type="PANTHER" id="PTHR31975:SF1">
    <property type="entry name" value="BUD SITE SELECTION PROTEIN 7-RELATED"/>
    <property type="match status" value="1"/>
</dbReference>
<dbReference type="PANTHER" id="PTHR31975">
    <property type="entry name" value="BUD SITE SELECTION PROTEIN 7-RELATED"/>
    <property type="match status" value="1"/>
</dbReference>
<dbReference type="InterPro" id="IPR011990">
    <property type="entry name" value="TPR-like_helical_dom_sf"/>
</dbReference>
<dbReference type="InterPro" id="IPR015374">
    <property type="entry name" value="ChAPs"/>
</dbReference>
<dbReference type="Pfam" id="PF09295">
    <property type="entry name" value="ChAPs"/>
    <property type="match status" value="1"/>
</dbReference>
<sequence>MSQISELTRAHERSKQSVYSLPQSSSVLRSNIAVSEETIGQDVLVDNITPNPRRQQTTPALRESYYGQTLGLRSKAQADMWSENLIGAPDLVHWGRYYGTRSSQYLDHDFISNHSSEDAEFRKNDDGYIGYYHYANGIGFLDEKGIEEYIFSLIGITRGPGNEGYVVSKSKNKNKGKGNTNNLSGAAAAALAASNSSYNPDNQSKREMMVTFCTYNVFHKSDFRARYVIYFGGNNSSGDIPVKIDRSYSVVPNNQGKTFSFNVNTIQELSKSYWDEVRASQLIRLFSHLDDPSRQLMGLVNYRDLVETRDLLLEGVRHLVRFLPRGGMTDFRASNGYSSGSGDKRDGYSKTSQYKNSLVDTILRMCQMDCSGAANDIAVDEIHRQFGEAGLSNWTWVILQIWKTQNGANKEQNYIQLIHKYLTTSAQSGNTTQRTLILLEQVRFLIGKGEYRLALKISELCVKTLPLDFDAWYALTLSYILCGENSKALLMFNSIPVLLHSPKRAGILQGPENNSIEGIPDLFTKTFLSRLENADDSPISERTFQEYFPTPVQTQEDQAGRRSSLTPISSTTTSTSSTTPKLVPSASISKIWNDFFLFNPNDRHPFSGNVFYQSPLLNASARELSSVDRSIINVSGPSSAKMILAAQSCGTASSSILDFDRKCTWGRGYDLITFFVALVGWDEIVQSKEKVFESQESGPPTSIHSTRCEKWLDQLLLIVYEDLKCLMAITAPTKEQQHSALEWNMIGLLGWSVKYNIKESICAMITSVKGSSMAGGFDYFGTIKLLQIYDELVLSDVRDSNIDSLHEVYDGEFYSNKLLLELIDPKSRDSFIKELEEGLLPVDFILLILMKLMSWNYRWYQYIPNHLVMKILSKLCLKYDVVYVRGQVRVVFETNKISSKSKNKKSILGGFWGTTSDKSKKTGEFTEGDTIIDHVEEVLTWIDSLRTD</sequence>
<gene>
    <name evidence="2" type="ORF">CAAN4_H00298</name>
</gene>
<name>A0ABP0EKA6_9ASCO</name>